<reference evidence="2" key="1">
    <citation type="journal article" date="2017" name="bioRxiv">
        <title>Comparative analysis of the genomes of Stylophora pistillata and Acropora digitifera provides evidence for extensive differences between species of corals.</title>
        <authorList>
            <person name="Voolstra C.R."/>
            <person name="Li Y."/>
            <person name="Liew Y.J."/>
            <person name="Baumgarten S."/>
            <person name="Zoccola D."/>
            <person name="Flot J.-F."/>
            <person name="Tambutte S."/>
            <person name="Allemand D."/>
            <person name="Aranda M."/>
        </authorList>
    </citation>
    <scope>NUCLEOTIDE SEQUENCE [LARGE SCALE GENOMIC DNA]</scope>
</reference>
<dbReference type="EMBL" id="LSMT01000097">
    <property type="protein sequence ID" value="PFX27710.1"/>
    <property type="molecule type" value="Genomic_DNA"/>
</dbReference>
<dbReference type="STRING" id="50429.A0A2B4SFV8"/>
<protein>
    <submittedName>
        <fullName evidence="1">Uncharacterized protein</fullName>
    </submittedName>
</protein>
<sequence length="565" mass="63747">MIQFLIMPVITKLINPSFDTGRFSKARKEALLLPSLKKPGLDFSFKNFRPVSNLSYISKLSERAAAEQFTEHLTANNLHSLLQSAYKQQHSTETALLKVKKDILISMDDQHVTLHVLLDLSAALDTIHHGNLIGRLESDLGISDNALAWFKSYHRDLTDVSPTWAPCQAPVATMDMLKADEKRWLVVGICLSKVLTPAVRKIIKQEMHQLYQNMVLLPTRIHSQTSSSYLRSLPPSTVRLNYVNINNNATKSSHHSYDYCVQNELSLAKLFVKPFMSDFTGVDETLDSCALLSISRGAPNSVYHGIDIIARDVFDWIDLFSDHDGEQLLTTRVTSISAPKMDMCFGEQISNELLKLVHDEMAVLSSSVDSCSQDHKELRSKLCNLKKGFAQDLRALEGDLKSVKEDHSKTKETMFSLKRGIAERLRNREETVPQNTSISGMHYYLNIDRCAYGGVVQVASWWDNTPQRPLVNGIEFSWEALKKKMNLKFRPLDDPGVRYYLNIDRCAYGGIVLVRSLLDNTPQVRGAEVLAVNSDCSQVFYNDDVVWRPYQSASSKDIRCVPANG</sequence>
<dbReference type="PANTHER" id="PTHR33332">
    <property type="entry name" value="REVERSE TRANSCRIPTASE DOMAIN-CONTAINING PROTEIN"/>
    <property type="match status" value="1"/>
</dbReference>
<evidence type="ECO:0000313" key="1">
    <source>
        <dbReference type="EMBL" id="PFX27710.1"/>
    </source>
</evidence>
<evidence type="ECO:0000313" key="2">
    <source>
        <dbReference type="Proteomes" id="UP000225706"/>
    </source>
</evidence>
<accession>A0A2B4SFV8</accession>
<comment type="caution">
    <text evidence="1">The sequence shown here is derived from an EMBL/GenBank/DDBJ whole genome shotgun (WGS) entry which is preliminary data.</text>
</comment>
<organism evidence="1 2">
    <name type="scientific">Stylophora pistillata</name>
    <name type="common">Smooth cauliflower coral</name>
    <dbReference type="NCBI Taxonomy" id="50429"/>
    <lineage>
        <taxon>Eukaryota</taxon>
        <taxon>Metazoa</taxon>
        <taxon>Cnidaria</taxon>
        <taxon>Anthozoa</taxon>
        <taxon>Hexacorallia</taxon>
        <taxon>Scleractinia</taxon>
        <taxon>Astrocoeniina</taxon>
        <taxon>Pocilloporidae</taxon>
        <taxon>Stylophora</taxon>
    </lineage>
</organism>
<dbReference type="Proteomes" id="UP000225706">
    <property type="component" value="Unassembled WGS sequence"/>
</dbReference>
<dbReference type="OrthoDB" id="5963161at2759"/>
<dbReference type="AlphaFoldDB" id="A0A2B4SFV8"/>
<name>A0A2B4SFV8_STYPI</name>
<keyword evidence="2" id="KW-1185">Reference proteome</keyword>
<proteinExistence type="predicted"/>
<gene>
    <name evidence="1" type="ORF">AWC38_SpisGene7593</name>
</gene>